<evidence type="ECO:0000313" key="1">
    <source>
        <dbReference type="EMBL" id="KUO03322.1"/>
    </source>
</evidence>
<name>A0A124I9Q8_9ACTN</name>
<gene>
    <name evidence="1" type="ORF">AQJ67_16490</name>
</gene>
<sequence>MMDYTTLLELWQSFGAPANIYEVDSGLEPLDNIVELAQRAGMSEAGPSAWTEFGPLLEIEQQPYVCTVFQPSRALRLVDTERWQTDDGSAHMEVTDSEAIFAAVQEAGFLGLFGEDQFAPLRVTRLNVATAELDQPPGDQRVIDVGVVLTRQLDGLGFLGQGGNIVMYLDQQLSPTGFERTARRISGVREAVSGWRGLDEVLGELVVPRLTPCSRTPPTTRKRIRYSVPQIAAEASLVVLPFRRDPSRAAGRGKRITGCLASVVTSTGRGLHTYDQG</sequence>
<dbReference type="OrthoDB" id="9978011at2"/>
<organism evidence="1 2">
    <name type="scientific">Streptomyces caeruleatus</name>
    <dbReference type="NCBI Taxonomy" id="661399"/>
    <lineage>
        <taxon>Bacteria</taxon>
        <taxon>Bacillati</taxon>
        <taxon>Actinomycetota</taxon>
        <taxon>Actinomycetes</taxon>
        <taxon>Kitasatosporales</taxon>
        <taxon>Streptomycetaceae</taxon>
        <taxon>Streptomyces</taxon>
    </lineage>
</organism>
<dbReference type="Proteomes" id="UP000053429">
    <property type="component" value="Unassembled WGS sequence"/>
</dbReference>
<evidence type="ECO:0000313" key="2">
    <source>
        <dbReference type="Proteomes" id="UP000053429"/>
    </source>
</evidence>
<proteinExistence type="predicted"/>
<protein>
    <submittedName>
        <fullName evidence="1">Uncharacterized protein</fullName>
    </submittedName>
</protein>
<accession>A0A124I9Q8</accession>
<reference evidence="1 2" key="1">
    <citation type="submission" date="2015-10" db="EMBL/GenBank/DDBJ databases">
        <title>Draft genome sequence of Streptomyces caeruleatus NRRL B-24802, type strain for the species Streptomyces caeruleatus.</title>
        <authorList>
            <person name="Ruckert C."/>
            <person name="Winkler A."/>
            <person name="Kalinowski J."/>
            <person name="Kampfer P."/>
            <person name="Glaeser S."/>
        </authorList>
    </citation>
    <scope>NUCLEOTIDE SEQUENCE [LARGE SCALE GENOMIC DNA]</scope>
    <source>
        <strain evidence="1 2">NRRL B-24802</strain>
    </source>
</reference>
<dbReference type="AlphaFoldDB" id="A0A124I9Q8"/>
<dbReference type="EMBL" id="LMWY01000018">
    <property type="protein sequence ID" value="KUO03322.1"/>
    <property type="molecule type" value="Genomic_DNA"/>
</dbReference>
<dbReference type="STRING" id="661399.AQJ67_16490"/>
<comment type="caution">
    <text evidence="1">The sequence shown here is derived from an EMBL/GenBank/DDBJ whole genome shotgun (WGS) entry which is preliminary data.</text>
</comment>
<dbReference type="RefSeq" id="WP_062719518.1">
    <property type="nucleotide sequence ID" value="NZ_KQ948928.1"/>
</dbReference>
<keyword evidence="2" id="KW-1185">Reference proteome</keyword>